<dbReference type="PRINTS" id="PR00119">
    <property type="entry name" value="CATATPASE"/>
</dbReference>
<keyword evidence="11 12" id="KW-0472">Membrane</keyword>
<feature type="transmembrane region" description="Helical" evidence="12">
    <location>
        <begin position="698"/>
        <end position="717"/>
    </location>
</feature>
<dbReference type="GO" id="GO:0016020">
    <property type="term" value="C:membrane"/>
    <property type="evidence" value="ECO:0007669"/>
    <property type="project" value="UniProtKB-SubCell"/>
</dbReference>
<dbReference type="SMART" id="SM00831">
    <property type="entry name" value="Cation_ATPase_N"/>
    <property type="match status" value="1"/>
</dbReference>
<feature type="transmembrane region" description="Helical" evidence="12">
    <location>
        <begin position="674"/>
        <end position="692"/>
    </location>
</feature>
<dbReference type="InterPro" id="IPR006534">
    <property type="entry name" value="P-type_ATPase_IIIA"/>
</dbReference>
<dbReference type="InterPro" id="IPR036412">
    <property type="entry name" value="HAD-like_sf"/>
</dbReference>
<dbReference type="KEGG" id="txa:HQN79_07945"/>
<dbReference type="EMBL" id="CP054020">
    <property type="protein sequence ID" value="QKI89505.1"/>
    <property type="molecule type" value="Genomic_DNA"/>
</dbReference>
<evidence type="ECO:0000313" key="15">
    <source>
        <dbReference type="Proteomes" id="UP000504724"/>
    </source>
</evidence>
<dbReference type="FunFam" id="3.40.50.1000:FF:000211">
    <property type="entry name" value="Plasma membrane ATPase"/>
    <property type="match status" value="1"/>
</dbReference>
<dbReference type="InterPro" id="IPR023299">
    <property type="entry name" value="ATPase_P-typ_cyto_dom_N"/>
</dbReference>
<comment type="similarity">
    <text evidence="2">Belongs to the cation transport ATPase (P-type) (TC 3.A.3) family. Type IIIA subfamily.</text>
</comment>
<dbReference type="Gene3D" id="2.70.150.10">
    <property type="entry name" value="Calcium-transporting ATPase, cytoplasmic transduction domain A"/>
    <property type="match status" value="1"/>
</dbReference>
<sequence>MSKTTDFYSQQSPEVSINQLQSKRKIGLSEKQVRDRLEEYGLNEVQATEESVLKRLMKRFWGPIPWMIEAAALLSASAQKWEDFSIIIVMLLVNAVLDFLQEHRALNALKVLKHNLETETHVLRNGKFQTIPSKYLVPGDIIELKIGDRVPADVQLIDGEYLLLDESALTGESLPVSKETGQVAYTNTLVKQGQMQAIVVNTATKTRFHSVVALITKTQQKETSHFQKMVLKIGHFLIGFTLLLAIIIVLVALRNGDPFSEILQFVLVLTVASIPVALPAVLSVTMAVGAMNLAKKQAIVSKLTAIEEMAGIDIFCSDKTGTLTQNKMQISDPILLPGYELDTLFLNAIMASKETNRDPIEIPIFDYAQKSFPELLSSLPEQSSFTPFNPHDKYTKGGYQKNGNHYIALKGAPQVIFKLCNLSPEGLEQMLKQVDELAAHGYRTLAIARQSEMQIELIGLLPLYDPPREDSKDTIDRMESHGVQVKMITGDNLAIAREIGKLLGLKGAGIQASKLSGGGGQTLLELAQVLTQSIYQNLKQDVTHTEAGQFADKVIQQLKEMYDTRLLDREFIYQHESAIVELIESTEIFAEVIPEDKYRIVDTLQKGGHIVGMTGDGVNDAPALKKADCGIAVSGATDVARASADIILTQPGLSVINDAIIQSRETFKRMQTYATFRIAETIRLILFITLAISVFNFYPITAIMVILLALLNDIPILTLAYDHVKSNGTPVRWQMKRLLTLSTVLGISGVISSFLLFLILEAEGFEQDIIQTMIFLKLVVAGHMTLWILRNDGWFWEKPYPSPLLLGAILTTEIIGTLFAVYGLFVTAIGWEMALLVWSYAIAWMLINNAVKIVTVKLLNRYQKEETEKPSAAFSQ</sequence>
<dbReference type="SFLD" id="SFLDS00003">
    <property type="entry name" value="Haloacid_Dehalogenase"/>
    <property type="match status" value="1"/>
</dbReference>
<dbReference type="NCBIfam" id="TIGR01494">
    <property type="entry name" value="ATPase_P-type"/>
    <property type="match status" value="2"/>
</dbReference>
<dbReference type="InterPro" id="IPR001757">
    <property type="entry name" value="P_typ_ATPase"/>
</dbReference>
<keyword evidence="3" id="KW-0597">Phosphoprotein</keyword>
<dbReference type="InterPro" id="IPR008250">
    <property type="entry name" value="ATPase_P-typ_transduc_dom_A_sf"/>
</dbReference>
<dbReference type="Pfam" id="PF00702">
    <property type="entry name" value="Hydrolase"/>
    <property type="match status" value="1"/>
</dbReference>
<dbReference type="GO" id="GO:0008553">
    <property type="term" value="F:P-type proton-exporting transporter activity"/>
    <property type="evidence" value="ECO:0007669"/>
    <property type="project" value="InterPro"/>
</dbReference>
<reference evidence="14 15" key="1">
    <citation type="submission" date="2020-05" db="EMBL/GenBank/DDBJ databases">
        <title>Thiomicrorhabdus sediminis sp.nov. and Thiomicrorhabdus xiamenensis sp.nov., novel sulfur-oxidizing bacteria isolated from coastal sediment.</title>
        <authorList>
            <person name="Liu X."/>
        </authorList>
    </citation>
    <scope>NUCLEOTIDE SEQUENCE [LARGE SCALE GENOMIC DNA]</scope>
    <source>
        <strain evidence="14 15">G2</strain>
    </source>
</reference>
<dbReference type="RefSeq" id="WP_173285403.1">
    <property type="nucleotide sequence ID" value="NZ_CP054020.1"/>
</dbReference>
<dbReference type="SFLD" id="SFLDF00027">
    <property type="entry name" value="p-type_atpase"/>
    <property type="match status" value="1"/>
</dbReference>
<dbReference type="InterPro" id="IPR044492">
    <property type="entry name" value="P_typ_ATPase_HD_dom"/>
</dbReference>
<evidence type="ECO:0000256" key="5">
    <source>
        <dbReference type="ARBA" id="ARBA00022723"/>
    </source>
</evidence>
<evidence type="ECO:0000256" key="12">
    <source>
        <dbReference type="SAM" id="Phobius"/>
    </source>
</evidence>
<dbReference type="Pfam" id="PF00122">
    <property type="entry name" value="E1-E2_ATPase"/>
    <property type="match status" value="1"/>
</dbReference>
<keyword evidence="7" id="KW-0067">ATP-binding</keyword>
<dbReference type="SUPFAM" id="SSF81665">
    <property type="entry name" value="Calcium ATPase, transmembrane domain M"/>
    <property type="match status" value="1"/>
</dbReference>
<dbReference type="GO" id="GO:0005524">
    <property type="term" value="F:ATP binding"/>
    <property type="evidence" value="ECO:0007669"/>
    <property type="project" value="UniProtKB-KW"/>
</dbReference>
<dbReference type="AlphaFoldDB" id="A0A7D4T1F2"/>
<organism evidence="14 15">
    <name type="scientific">Thiomicrorhabdus xiamenensis</name>
    <dbReference type="NCBI Taxonomy" id="2739063"/>
    <lineage>
        <taxon>Bacteria</taxon>
        <taxon>Pseudomonadati</taxon>
        <taxon>Pseudomonadota</taxon>
        <taxon>Gammaproteobacteria</taxon>
        <taxon>Thiotrichales</taxon>
        <taxon>Piscirickettsiaceae</taxon>
        <taxon>Thiomicrorhabdus</taxon>
    </lineage>
</organism>
<feature type="domain" description="Cation-transporting P-type ATPase N-terminal" evidence="13">
    <location>
        <begin position="7"/>
        <end position="80"/>
    </location>
</feature>
<evidence type="ECO:0000256" key="10">
    <source>
        <dbReference type="ARBA" id="ARBA00022989"/>
    </source>
</evidence>
<evidence type="ECO:0000256" key="3">
    <source>
        <dbReference type="ARBA" id="ARBA00022553"/>
    </source>
</evidence>
<dbReference type="GO" id="GO:0120029">
    <property type="term" value="P:proton export across plasma membrane"/>
    <property type="evidence" value="ECO:0007669"/>
    <property type="project" value="InterPro"/>
</dbReference>
<feature type="transmembrane region" description="Helical" evidence="12">
    <location>
        <begin position="738"/>
        <end position="760"/>
    </location>
</feature>
<evidence type="ECO:0000256" key="9">
    <source>
        <dbReference type="ARBA" id="ARBA00022967"/>
    </source>
</evidence>
<dbReference type="InterPro" id="IPR059000">
    <property type="entry name" value="ATPase_P-type_domA"/>
</dbReference>
<dbReference type="SUPFAM" id="SSF81653">
    <property type="entry name" value="Calcium ATPase, transduction domain A"/>
    <property type="match status" value="1"/>
</dbReference>
<dbReference type="PANTHER" id="PTHR42861">
    <property type="entry name" value="CALCIUM-TRANSPORTING ATPASE"/>
    <property type="match status" value="1"/>
</dbReference>
<evidence type="ECO:0000259" key="13">
    <source>
        <dbReference type="SMART" id="SM00831"/>
    </source>
</evidence>
<dbReference type="SUPFAM" id="SSF56784">
    <property type="entry name" value="HAD-like"/>
    <property type="match status" value="1"/>
</dbReference>
<feature type="transmembrane region" description="Helical" evidence="12">
    <location>
        <begin position="233"/>
        <end position="253"/>
    </location>
</feature>
<keyword evidence="9" id="KW-1278">Translocase</keyword>
<protein>
    <submittedName>
        <fullName evidence="14">HAD-IC family P-type ATPase</fullName>
    </submittedName>
</protein>
<evidence type="ECO:0000313" key="14">
    <source>
        <dbReference type="EMBL" id="QKI89505.1"/>
    </source>
</evidence>
<evidence type="ECO:0000256" key="11">
    <source>
        <dbReference type="ARBA" id="ARBA00023136"/>
    </source>
</evidence>
<accession>A0A7D4T1F2</accession>
<evidence type="ECO:0000256" key="8">
    <source>
        <dbReference type="ARBA" id="ARBA00022842"/>
    </source>
</evidence>
<evidence type="ECO:0000256" key="4">
    <source>
        <dbReference type="ARBA" id="ARBA00022692"/>
    </source>
</evidence>
<dbReference type="Proteomes" id="UP000504724">
    <property type="component" value="Chromosome"/>
</dbReference>
<dbReference type="InterPro" id="IPR004014">
    <property type="entry name" value="ATPase_P-typ_cation-transptr_N"/>
</dbReference>
<dbReference type="SFLD" id="SFLDG00002">
    <property type="entry name" value="C1.7:_P-type_atpase_like"/>
    <property type="match status" value="1"/>
</dbReference>
<dbReference type="PROSITE" id="PS00154">
    <property type="entry name" value="ATPASE_E1_E2"/>
    <property type="match status" value="1"/>
</dbReference>
<feature type="transmembrane region" description="Helical" evidence="12">
    <location>
        <begin position="837"/>
        <end position="859"/>
    </location>
</feature>
<evidence type="ECO:0000256" key="7">
    <source>
        <dbReference type="ARBA" id="ARBA00022840"/>
    </source>
</evidence>
<keyword evidence="15" id="KW-1185">Reference proteome</keyword>
<dbReference type="FunFam" id="2.70.150.10:FF:000042">
    <property type="entry name" value="Plasma membrane ATPase"/>
    <property type="match status" value="1"/>
</dbReference>
<name>A0A7D4T1F2_9GAMM</name>
<keyword evidence="10 12" id="KW-1133">Transmembrane helix</keyword>
<dbReference type="PRINTS" id="PR00120">
    <property type="entry name" value="HATPASE"/>
</dbReference>
<dbReference type="Gene3D" id="3.40.1110.10">
    <property type="entry name" value="Calcium-transporting ATPase, cytoplasmic domain N"/>
    <property type="match status" value="1"/>
</dbReference>
<comment type="subcellular location">
    <subcellularLocation>
        <location evidence="1">Membrane</location>
        <topology evidence="1">Multi-pass membrane protein</topology>
    </subcellularLocation>
</comment>
<feature type="transmembrane region" description="Helical" evidence="12">
    <location>
        <begin position="265"/>
        <end position="293"/>
    </location>
</feature>
<gene>
    <name evidence="14" type="ORF">HQN79_07945</name>
</gene>
<keyword evidence="6" id="KW-0547">Nucleotide-binding</keyword>
<feature type="transmembrane region" description="Helical" evidence="12">
    <location>
        <begin position="772"/>
        <end position="790"/>
    </location>
</feature>
<proteinExistence type="inferred from homology"/>
<dbReference type="Gene3D" id="1.20.1110.10">
    <property type="entry name" value="Calcium-transporting ATPase, transmembrane domain"/>
    <property type="match status" value="2"/>
</dbReference>
<dbReference type="CDD" id="cd02076">
    <property type="entry name" value="P-type_ATPase_H"/>
    <property type="match status" value="1"/>
</dbReference>
<dbReference type="InterPro" id="IPR018303">
    <property type="entry name" value="ATPase_P-typ_P_site"/>
</dbReference>
<feature type="transmembrane region" description="Helical" evidence="12">
    <location>
        <begin position="802"/>
        <end position="825"/>
    </location>
</feature>
<keyword evidence="8" id="KW-0460">Magnesium</keyword>
<evidence type="ECO:0000256" key="6">
    <source>
        <dbReference type="ARBA" id="ARBA00022741"/>
    </source>
</evidence>
<keyword evidence="4 12" id="KW-0812">Transmembrane</keyword>
<evidence type="ECO:0000256" key="1">
    <source>
        <dbReference type="ARBA" id="ARBA00004141"/>
    </source>
</evidence>
<dbReference type="GO" id="GO:0016887">
    <property type="term" value="F:ATP hydrolysis activity"/>
    <property type="evidence" value="ECO:0007669"/>
    <property type="project" value="InterPro"/>
</dbReference>
<keyword evidence="5" id="KW-0479">Metal-binding</keyword>
<evidence type="ECO:0000256" key="2">
    <source>
        <dbReference type="ARBA" id="ARBA00008804"/>
    </source>
</evidence>
<dbReference type="InterPro" id="IPR023298">
    <property type="entry name" value="ATPase_P-typ_TM_dom_sf"/>
</dbReference>
<dbReference type="Pfam" id="PF00690">
    <property type="entry name" value="Cation_ATPase_N"/>
    <property type="match status" value="1"/>
</dbReference>
<dbReference type="GO" id="GO:0046872">
    <property type="term" value="F:metal ion binding"/>
    <property type="evidence" value="ECO:0007669"/>
    <property type="project" value="UniProtKB-KW"/>
</dbReference>